<proteinExistence type="predicted"/>
<dbReference type="InterPro" id="IPR040256">
    <property type="entry name" value="At4g02000-like"/>
</dbReference>
<comment type="caution">
    <text evidence="2">The sequence shown here is derived from an EMBL/GenBank/DDBJ whole genome shotgun (WGS) entry which is preliminary data.</text>
</comment>
<gene>
    <name evidence="2" type="ORF">PVK06_039596</name>
</gene>
<organism evidence="2 3">
    <name type="scientific">Gossypium arboreum</name>
    <name type="common">Tree cotton</name>
    <name type="synonym">Gossypium nanking</name>
    <dbReference type="NCBI Taxonomy" id="29729"/>
    <lineage>
        <taxon>Eukaryota</taxon>
        <taxon>Viridiplantae</taxon>
        <taxon>Streptophyta</taxon>
        <taxon>Embryophyta</taxon>
        <taxon>Tracheophyta</taxon>
        <taxon>Spermatophyta</taxon>
        <taxon>Magnoliopsida</taxon>
        <taxon>eudicotyledons</taxon>
        <taxon>Gunneridae</taxon>
        <taxon>Pentapetalae</taxon>
        <taxon>rosids</taxon>
        <taxon>malvids</taxon>
        <taxon>Malvales</taxon>
        <taxon>Malvaceae</taxon>
        <taxon>Malvoideae</taxon>
        <taxon>Gossypium</taxon>
    </lineage>
</organism>
<dbReference type="PANTHER" id="PTHR31286">
    <property type="entry name" value="GLYCINE-RICH CELL WALL STRUCTURAL PROTEIN 1.8-LIKE"/>
    <property type="match status" value="1"/>
</dbReference>
<evidence type="ECO:0000313" key="2">
    <source>
        <dbReference type="EMBL" id="KAK5785051.1"/>
    </source>
</evidence>
<dbReference type="PANTHER" id="PTHR31286:SF153">
    <property type="entry name" value="DUF4283 DOMAIN PROTEIN"/>
    <property type="match status" value="1"/>
</dbReference>
<keyword evidence="3" id="KW-1185">Reference proteome</keyword>
<dbReference type="InterPro" id="IPR025558">
    <property type="entry name" value="DUF4283"/>
</dbReference>
<evidence type="ECO:0000313" key="3">
    <source>
        <dbReference type="Proteomes" id="UP001358586"/>
    </source>
</evidence>
<reference evidence="2 3" key="1">
    <citation type="submission" date="2023-03" db="EMBL/GenBank/DDBJ databases">
        <title>WGS of Gossypium arboreum.</title>
        <authorList>
            <person name="Yu D."/>
        </authorList>
    </citation>
    <scope>NUCLEOTIDE SEQUENCE [LARGE SCALE GENOMIC DNA]</scope>
    <source>
        <tissue evidence="2">Leaf</tissue>
    </source>
</reference>
<dbReference type="EMBL" id="JARKNE010000011">
    <property type="protein sequence ID" value="KAK5785051.1"/>
    <property type="molecule type" value="Genomic_DNA"/>
</dbReference>
<sequence>MAELSLDDGEEEAFSIPEDAEEKVDVYSFCLVGCFLTASVVHFPAMSNTMANIWHPLEGVQITDLGEKRFLFRFFNEVDISRVVTGAPWTFNNHLLILHRIGENEDPMSVPLVFSNWWIQIHDLPLDFCRDSMAVQFGNFIGRFLEYDTKQLAIGNMNYMRIRVQLDVREVELGWDLSLRAQGRKASIANSVWLRGSGDNSNFGKLKFGHQSSQHSSSNYGRNYGGNFNSVLGINLEGSNFLTTLNESQKGKNLSGNGGEDLTGGKNQLLGVSMKGVVTKTTSNGLDRLPGLEVAYMDCELEEEPFSHDDGKKRQRVNILGSNVSTSQDSLEAVDGPLVHSN</sequence>
<dbReference type="Pfam" id="PF14111">
    <property type="entry name" value="DUF4283"/>
    <property type="match status" value="1"/>
</dbReference>
<feature type="domain" description="DUF4283" evidence="1">
    <location>
        <begin position="29"/>
        <end position="108"/>
    </location>
</feature>
<name>A0ABR0N3A7_GOSAR</name>
<dbReference type="Proteomes" id="UP001358586">
    <property type="component" value="Chromosome 11"/>
</dbReference>
<evidence type="ECO:0000259" key="1">
    <source>
        <dbReference type="Pfam" id="PF14111"/>
    </source>
</evidence>
<accession>A0ABR0N3A7</accession>
<protein>
    <recommendedName>
        <fullName evidence="1">DUF4283 domain-containing protein</fullName>
    </recommendedName>
</protein>